<dbReference type="GO" id="GO:0005634">
    <property type="term" value="C:nucleus"/>
    <property type="evidence" value="ECO:0007669"/>
    <property type="project" value="UniProtKB-SubCell"/>
</dbReference>
<evidence type="ECO:0000259" key="9">
    <source>
        <dbReference type="Pfam" id="PF08743"/>
    </source>
</evidence>
<evidence type="ECO:0000256" key="8">
    <source>
        <dbReference type="SAM" id="MobiDB-lite"/>
    </source>
</evidence>
<reference evidence="12" key="1">
    <citation type="submission" date="2014-09" db="EMBL/GenBank/DDBJ databases">
        <authorList>
            <person name="Sharma Rahul"/>
            <person name="Thines Marco"/>
        </authorList>
    </citation>
    <scope>NUCLEOTIDE SEQUENCE [LARGE SCALE GENOMIC DNA]</scope>
</reference>
<dbReference type="Proteomes" id="UP000054845">
    <property type="component" value="Unassembled WGS sequence"/>
</dbReference>
<dbReference type="GO" id="GO:0030915">
    <property type="term" value="C:Smc5-Smc6 complex"/>
    <property type="evidence" value="ECO:0007669"/>
    <property type="project" value="UniProtKB-UniRule"/>
</dbReference>
<dbReference type="Pfam" id="PF15412">
    <property type="entry name" value="Nse4-Nse3_bdg"/>
    <property type="match status" value="1"/>
</dbReference>
<evidence type="ECO:0000259" key="10">
    <source>
        <dbReference type="Pfam" id="PF15412"/>
    </source>
</evidence>
<feature type="compositionally biased region" description="Low complexity" evidence="8">
    <location>
        <begin position="1"/>
        <end position="14"/>
    </location>
</feature>
<evidence type="ECO:0000256" key="3">
    <source>
        <dbReference type="ARBA" id="ARBA00022763"/>
    </source>
</evidence>
<keyword evidence="4 7" id="KW-0233">DNA recombination</keyword>
<feature type="compositionally biased region" description="Basic and acidic residues" evidence="8">
    <location>
        <begin position="19"/>
        <end position="30"/>
    </location>
</feature>
<comment type="similarity">
    <text evidence="2 7">Belongs to the NSE4 family.</text>
</comment>
<dbReference type="STRING" id="401625.A0A0N7L9V4"/>
<dbReference type="InterPro" id="IPR029225">
    <property type="entry name" value="Nse4_Nse3-bd"/>
</dbReference>
<dbReference type="InterPro" id="IPR027786">
    <property type="entry name" value="Nse4/EID"/>
</dbReference>
<name>A0A0N7L9V4_9BASI</name>
<dbReference type="PANTHER" id="PTHR16140:SF0">
    <property type="entry name" value="NON-STRUCTURAL MAINTENANCE OF CHROMOSOMES ELEMENT 4"/>
    <property type="match status" value="1"/>
</dbReference>
<organism evidence="11 12">
    <name type="scientific">Ceraceosorus bombacis</name>
    <dbReference type="NCBI Taxonomy" id="401625"/>
    <lineage>
        <taxon>Eukaryota</taxon>
        <taxon>Fungi</taxon>
        <taxon>Dikarya</taxon>
        <taxon>Basidiomycota</taxon>
        <taxon>Ustilaginomycotina</taxon>
        <taxon>Exobasidiomycetes</taxon>
        <taxon>Ceraceosorales</taxon>
        <taxon>Ceraceosoraceae</taxon>
        <taxon>Ceraceosorus</taxon>
    </lineage>
</organism>
<evidence type="ECO:0000256" key="5">
    <source>
        <dbReference type="ARBA" id="ARBA00023204"/>
    </source>
</evidence>
<evidence type="ECO:0000256" key="1">
    <source>
        <dbReference type="ARBA" id="ARBA00004123"/>
    </source>
</evidence>
<dbReference type="GO" id="GO:0006281">
    <property type="term" value="P:DNA repair"/>
    <property type="evidence" value="ECO:0007669"/>
    <property type="project" value="UniProtKB-UniRule"/>
</dbReference>
<keyword evidence="6 7" id="KW-0539">Nucleus</keyword>
<feature type="region of interest" description="Disordered" evidence="8">
    <location>
        <begin position="1"/>
        <end position="32"/>
    </location>
</feature>
<dbReference type="EMBL" id="CCYA01000248">
    <property type="protein sequence ID" value="CEH14834.1"/>
    <property type="molecule type" value="Genomic_DNA"/>
</dbReference>
<comment type="subcellular location">
    <subcellularLocation>
        <location evidence="1 7">Nucleus</location>
    </subcellularLocation>
</comment>
<dbReference type="Pfam" id="PF08743">
    <property type="entry name" value="Nse4_C"/>
    <property type="match status" value="1"/>
</dbReference>
<evidence type="ECO:0000256" key="2">
    <source>
        <dbReference type="ARBA" id="ARBA00008997"/>
    </source>
</evidence>
<evidence type="ECO:0000313" key="11">
    <source>
        <dbReference type="EMBL" id="CEH14834.1"/>
    </source>
</evidence>
<evidence type="ECO:0000256" key="4">
    <source>
        <dbReference type="ARBA" id="ARBA00023172"/>
    </source>
</evidence>
<evidence type="ECO:0000256" key="7">
    <source>
        <dbReference type="RuleBase" id="RU365071"/>
    </source>
</evidence>
<keyword evidence="3 7" id="KW-0227">DNA damage</keyword>
<accession>A0A0N7L9V4</accession>
<keyword evidence="5 7" id="KW-0234">DNA repair</keyword>
<dbReference type="PANTHER" id="PTHR16140">
    <property type="entry name" value="NON-STRUCTURAL MAINTENANCE OF CHROMOSOMES ELEMENT 4"/>
    <property type="match status" value="1"/>
</dbReference>
<protein>
    <recommendedName>
        <fullName evidence="7">Non-structural maintenance of chromosomes element 4</fullName>
    </recommendedName>
</protein>
<dbReference type="OrthoDB" id="361242at2759"/>
<sequence length="341" mass="38046">MPSAAQASTSASHSASKRARYDPEQSAQEKRHVRKVYRDLISATEVKRTNIAEASAKDLSSLVLQGNEAYANVRAPTEGVLDSCFLLNASEMGAQMAKNIKMASGAFDTEEYLARVIKFIAGSARARRAASAESDVRSDEQEEEEEEDVHAWHWDRLGQLAARYSRRAPTIDCLLGPLETSQKERKGIKRARIDKSGPMVAPQELKESDIQQSETETTRMVREVADVLEQVGGAPGCHLFKFVLDPKSFSNSVENLFYVSFLIRDGKASLEDDEETGEPILMAVNEPTEEDYAQGLTRRQLVLELTMPVWEELIELYDIKESIIPTRKETTTALRPGGWYA</sequence>
<evidence type="ECO:0000313" key="12">
    <source>
        <dbReference type="Proteomes" id="UP000054845"/>
    </source>
</evidence>
<feature type="domain" description="Non-structural maintenance of chromosome element 4 C-terminal" evidence="9">
    <location>
        <begin position="237"/>
        <end position="324"/>
    </location>
</feature>
<comment type="function">
    <text evidence="7">Component of the SMC5-SMC6 complex, that promotes sister chromatid alignment after DNA damage and facilitates double-stranded DNA breaks (DSBs) repair via homologous recombination between sister chromatids.</text>
</comment>
<dbReference type="AlphaFoldDB" id="A0A0N7L9V4"/>
<keyword evidence="12" id="KW-1185">Reference proteome</keyword>
<comment type="subunit">
    <text evidence="7">Component of the SMC5-SMC6 complex.</text>
</comment>
<evidence type="ECO:0000256" key="6">
    <source>
        <dbReference type="ARBA" id="ARBA00023242"/>
    </source>
</evidence>
<dbReference type="GO" id="GO:0006310">
    <property type="term" value="P:DNA recombination"/>
    <property type="evidence" value="ECO:0007669"/>
    <property type="project" value="UniProtKB-UniRule"/>
</dbReference>
<proteinExistence type="inferred from homology"/>
<dbReference type="InterPro" id="IPR014854">
    <property type="entry name" value="Nse4_C"/>
</dbReference>
<feature type="domain" description="Nse4/EID protein Nse3/MAGE-binding" evidence="10">
    <location>
        <begin position="82"/>
        <end position="142"/>
    </location>
</feature>